<dbReference type="EC" id="5.1.3.2" evidence="5"/>
<comment type="pathway">
    <text evidence="3">Carbohydrate metabolism; galactose metabolism.</text>
</comment>
<keyword evidence="8" id="KW-0119">Carbohydrate metabolism</keyword>
<keyword evidence="14" id="KW-1185">Reference proteome</keyword>
<comment type="caution">
    <text evidence="13">The sequence shown here is derived from an EMBL/GenBank/DDBJ whole genome shotgun (WGS) entry which is preliminary data.</text>
</comment>
<keyword evidence="7" id="KW-0520">NAD</keyword>
<accession>A0A7W9SND8</accession>
<dbReference type="GO" id="GO:0006012">
    <property type="term" value="P:galactose metabolic process"/>
    <property type="evidence" value="ECO:0007669"/>
    <property type="project" value="UniProtKB-KW"/>
</dbReference>
<dbReference type="AlphaFoldDB" id="A0A7W9SND8"/>
<evidence type="ECO:0000256" key="1">
    <source>
        <dbReference type="ARBA" id="ARBA00000083"/>
    </source>
</evidence>
<evidence type="ECO:0000256" key="9">
    <source>
        <dbReference type="ARBA" id="ARBA00023235"/>
    </source>
</evidence>
<evidence type="ECO:0000256" key="5">
    <source>
        <dbReference type="ARBA" id="ARBA00013189"/>
    </source>
</evidence>
<reference evidence="13 14" key="1">
    <citation type="submission" date="2020-08" db="EMBL/GenBank/DDBJ databases">
        <title>Genomic Encyclopedia of Type Strains, Phase IV (KMG-IV): sequencing the most valuable type-strain genomes for metagenomic binning, comparative biology and taxonomic classification.</title>
        <authorList>
            <person name="Goeker M."/>
        </authorList>
    </citation>
    <scope>NUCLEOTIDE SEQUENCE [LARGE SCALE GENOMIC DNA]</scope>
    <source>
        <strain evidence="13 14">DSM 23562</strain>
    </source>
</reference>
<keyword evidence="9" id="KW-0413">Isomerase</keyword>
<dbReference type="InterPro" id="IPR001509">
    <property type="entry name" value="Epimerase_deHydtase"/>
</dbReference>
<dbReference type="GO" id="GO:0003978">
    <property type="term" value="F:UDP-glucose 4-epimerase activity"/>
    <property type="evidence" value="ECO:0007669"/>
    <property type="project" value="UniProtKB-EC"/>
</dbReference>
<evidence type="ECO:0000256" key="2">
    <source>
        <dbReference type="ARBA" id="ARBA00001911"/>
    </source>
</evidence>
<gene>
    <name evidence="13" type="ORF">HNQ39_001106</name>
</gene>
<evidence type="ECO:0000256" key="11">
    <source>
        <dbReference type="ARBA" id="ARBA00033067"/>
    </source>
</evidence>
<evidence type="ECO:0000256" key="4">
    <source>
        <dbReference type="ARBA" id="ARBA00007637"/>
    </source>
</evidence>
<evidence type="ECO:0000313" key="14">
    <source>
        <dbReference type="Proteomes" id="UP000520814"/>
    </source>
</evidence>
<name>A0A7W9SND8_ARMRO</name>
<dbReference type="InterPro" id="IPR036291">
    <property type="entry name" value="NAD(P)-bd_dom_sf"/>
</dbReference>
<dbReference type="PANTHER" id="PTHR43725:SF47">
    <property type="entry name" value="UDP-GLUCOSE 4-EPIMERASE"/>
    <property type="match status" value="1"/>
</dbReference>
<dbReference type="Gene3D" id="3.40.50.720">
    <property type="entry name" value="NAD(P)-binding Rossmann-like Domain"/>
    <property type="match status" value="1"/>
</dbReference>
<dbReference type="PANTHER" id="PTHR43725">
    <property type="entry name" value="UDP-GLUCOSE 4-EPIMERASE"/>
    <property type="match status" value="1"/>
</dbReference>
<evidence type="ECO:0000259" key="12">
    <source>
        <dbReference type="Pfam" id="PF01370"/>
    </source>
</evidence>
<evidence type="ECO:0000256" key="3">
    <source>
        <dbReference type="ARBA" id="ARBA00004947"/>
    </source>
</evidence>
<comment type="similarity">
    <text evidence="4">Belongs to the NAD(P)-dependent epimerase/dehydratase family.</text>
</comment>
<evidence type="ECO:0000256" key="7">
    <source>
        <dbReference type="ARBA" id="ARBA00023027"/>
    </source>
</evidence>
<evidence type="ECO:0000256" key="6">
    <source>
        <dbReference type="ARBA" id="ARBA00018569"/>
    </source>
</evidence>
<comment type="cofactor">
    <cofactor evidence="2">
        <name>NAD(+)</name>
        <dbReference type="ChEBI" id="CHEBI:57540"/>
    </cofactor>
</comment>
<evidence type="ECO:0000256" key="8">
    <source>
        <dbReference type="ARBA" id="ARBA00023144"/>
    </source>
</evidence>
<evidence type="ECO:0000313" key="13">
    <source>
        <dbReference type="EMBL" id="MBB6049344.1"/>
    </source>
</evidence>
<evidence type="ECO:0000256" key="10">
    <source>
        <dbReference type="ARBA" id="ARBA00031367"/>
    </source>
</evidence>
<proteinExistence type="inferred from homology"/>
<dbReference type="RefSeq" id="WP_184192954.1">
    <property type="nucleotide sequence ID" value="NZ_JACHGW010000001.1"/>
</dbReference>
<keyword evidence="8" id="KW-0299">Galactose metabolism</keyword>
<dbReference type="Proteomes" id="UP000520814">
    <property type="component" value="Unassembled WGS sequence"/>
</dbReference>
<organism evidence="13 14">
    <name type="scientific">Armatimonas rosea</name>
    <dbReference type="NCBI Taxonomy" id="685828"/>
    <lineage>
        <taxon>Bacteria</taxon>
        <taxon>Bacillati</taxon>
        <taxon>Armatimonadota</taxon>
        <taxon>Armatimonadia</taxon>
        <taxon>Armatimonadales</taxon>
        <taxon>Armatimonadaceae</taxon>
        <taxon>Armatimonas</taxon>
    </lineage>
</organism>
<sequence>MHVLFLGGTGLISTAIARKLLQRGEQVTCFNRGRSENRLEAHPNLTILNGDRSDRAAFEALFEGKHFDVVVDMICFSPDDAASSIRAFKGRCEHFLFCSTVCVYSGPPVTIPTPESEPYHSIGGYGKNKAACEQLFLSEPDFPATVLRPSHSYGEGGMLIRPVGGWGSFGTFPDRLRKGLPVIVPGDGTNVWASCHVDDVAEGFISVMGKSAAIGECFNITGEENVTWNRYHEIVAEVVGGTFNPVYIPTTVLAKLAKPDWTGGLREIFAWPSIFTTDKIKAIGGYPGQSISWAAGAARTIAWMEANGKAQPAESDTYEDRLIAAWQELVGALPQLEA</sequence>
<dbReference type="SUPFAM" id="SSF51735">
    <property type="entry name" value="NAD(P)-binding Rossmann-fold domains"/>
    <property type="match status" value="1"/>
</dbReference>
<dbReference type="GO" id="GO:0005829">
    <property type="term" value="C:cytosol"/>
    <property type="evidence" value="ECO:0007669"/>
    <property type="project" value="TreeGrafter"/>
</dbReference>
<dbReference type="Pfam" id="PF01370">
    <property type="entry name" value="Epimerase"/>
    <property type="match status" value="1"/>
</dbReference>
<comment type="catalytic activity">
    <reaction evidence="1">
        <text>UDP-alpha-D-glucose = UDP-alpha-D-galactose</text>
        <dbReference type="Rhea" id="RHEA:22168"/>
        <dbReference type="ChEBI" id="CHEBI:58885"/>
        <dbReference type="ChEBI" id="CHEBI:66914"/>
        <dbReference type="EC" id="5.1.3.2"/>
    </reaction>
</comment>
<protein>
    <recommendedName>
        <fullName evidence="6">UDP-glucose 4-epimerase</fullName>
        <ecNumber evidence="5">5.1.3.2</ecNumber>
    </recommendedName>
    <alternativeName>
        <fullName evidence="11">Galactowaldenase</fullName>
    </alternativeName>
    <alternativeName>
        <fullName evidence="10">UDP-galactose 4-epimerase</fullName>
    </alternativeName>
</protein>
<feature type="domain" description="NAD-dependent epimerase/dehydratase" evidence="12">
    <location>
        <begin position="3"/>
        <end position="220"/>
    </location>
</feature>
<dbReference type="EMBL" id="JACHGW010000001">
    <property type="protein sequence ID" value="MBB6049344.1"/>
    <property type="molecule type" value="Genomic_DNA"/>
</dbReference>